<keyword evidence="3" id="KW-0342">GTP-binding</keyword>
<keyword evidence="4" id="KW-1185">Reference proteome</keyword>
<dbReference type="InterPro" id="IPR001806">
    <property type="entry name" value="Small_GTPase"/>
</dbReference>
<dbReference type="InterPro" id="IPR027417">
    <property type="entry name" value="P-loop_NTPase"/>
</dbReference>
<sequence length="283" mass="32075">MPSLSDGVGIRHLEVISNFTPTSTEFRNIYIYTHIYILNIKNNLNQRQLASKPEIKRGLKTSTLIAVCNIFHRAVMSTAGDFGNPLRKFKLVFLGEQSVGKTSLITRFMYDSFDNTYQATIGIDFLSKTMYLEDRTVRLQLWDTAGQERFRSLIPSYIRDSTVAVVVYDITNVNSFQQTTKWIDDVRTERGSDVIIMLVGNKTDLADKRQVSIEEGERKAKELNVMFIETSAKAGYNVKQLFRRVAAALPGMESTQDKSREDMIDVTLQNPPEQPVSESGCSC</sequence>
<evidence type="ECO:0000313" key="4">
    <source>
        <dbReference type="Proteomes" id="UP000221080"/>
    </source>
</evidence>
<dbReference type="PROSITE" id="PS51419">
    <property type="entry name" value="RAB"/>
    <property type="match status" value="1"/>
</dbReference>
<organism evidence="4 5">
    <name type="scientific">Ictalurus punctatus</name>
    <name type="common">Channel catfish</name>
    <name type="synonym">Silurus punctatus</name>
    <dbReference type="NCBI Taxonomy" id="7998"/>
    <lineage>
        <taxon>Eukaryota</taxon>
        <taxon>Metazoa</taxon>
        <taxon>Chordata</taxon>
        <taxon>Craniata</taxon>
        <taxon>Vertebrata</taxon>
        <taxon>Euteleostomi</taxon>
        <taxon>Actinopterygii</taxon>
        <taxon>Neopterygii</taxon>
        <taxon>Teleostei</taxon>
        <taxon>Ostariophysi</taxon>
        <taxon>Siluriformes</taxon>
        <taxon>Ictaluridae</taxon>
        <taxon>Ictalurus</taxon>
    </lineage>
</organism>
<dbReference type="CTD" id="5870"/>
<dbReference type="GO" id="GO:0005525">
    <property type="term" value="F:GTP binding"/>
    <property type="evidence" value="ECO:0007669"/>
    <property type="project" value="UniProtKB-KW"/>
</dbReference>
<keyword evidence="2" id="KW-0547">Nucleotide-binding</keyword>
<dbReference type="PROSITE" id="PS51420">
    <property type="entry name" value="RHO"/>
    <property type="match status" value="1"/>
</dbReference>
<reference evidence="5" key="2">
    <citation type="submission" date="2025-08" db="UniProtKB">
        <authorList>
            <consortium name="RefSeq"/>
        </authorList>
    </citation>
    <scope>IDENTIFICATION</scope>
    <source>
        <tissue evidence="5">Blood</tissue>
    </source>
</reference>
<evidence type="ECO:0000256" key="3">
    <source>
        <dbReference type="ARBA" id="ARBA00023134"/>
    </source>
</evidence>
<dbReference type="SMART" id="SM00175">
    <property type="entry name" value="RAB"/>
    <property type="match status" value="1"/>
</dbReference>
<evidence type="ECO:0000256" key="1">
    <source>
        <dbReference type="ARBA" id="ARBA00006270"/>
    </source>
</evidence>
<reference evidence="4" key="1">
    <citation type="journal article" date="2016" name="Nat. Commun.">
        <title>The channel catfish genome sequence provides insights into the evolution of scale formation in teleosts.</title>
        <authorList>
            <person name="Liu Z."/>
            <person name="Liu S."/>
            <person name="Yao J."/>
            <person name="Bao L."/>
            <person name="Zhang J."/>
            <person name="Li Y."/>
            <person name="Jiang C."/>
            <person name="Sun L."/>
            <person name="Wang R."/>
            <person name="Zhang Y."/>
            <person name="Zhou T."/>
            <person name="Zeng Q."/>
            <person name="Fu Q."/>
            <person name="Gao S."/>
            <person name="Li N."/>
            <person name="Koren S."/>
            <person name="Jiang Y."/>
            <person name="Zimin A."/>
            <person name="Xu P."/>
            <person name="Phillippy A.M."/>
            <person name="Geng X."/>
            <person name="Song L."/>
            <person name="Sun F."/>
            <person name="Li C."/>
            <person name="Wang X."/>
            <person name="Chen A."/>
            <person name="Jin Y."/>
            <person name="Yuan Z."/>
            <person name="Yang Y."/>
            <person name="Tan S."/>
            <person name="Peatman E."/>
            <person name="Lu J."/>
            <person name="Qin Z."/>
            <person name="Dunham R."/>
            <person name="Li Z."/>
            <person name="Sonstegard T."/>
            <person name="Feng J."/>
            <person name="Danzmann R.G."/>
            <person name="Schroeder S."/>
            <person name="Scheffler B."/>
            <person name="Duke M.V."/>
            <person name="Ballard L."/>
            <person name="Kucuktas H."/>
            <person name="Kaltenboeck L."/>
            <person name="Liu H."/>
            <person name="Armbruster J."/>
            <person name="Xie Y."/>
            <person name="Kirby M.L."/>
            <person name="Tian Y."/>
            <person name="Flanagan M.E."/>
            <person name="Mu W."/>
            <person name="Waldbieser G.C."/>
        </authorList>
    </citation>
    <scope>NUCLEOTIDE SEQUENCE [LARGE SCALE GENOMIC DNA]</scope>
    <source>
        <strain evidence="4">SDA103</strain>
    </source>
</reference>
<dbReference type="AlphaFoldDB" id="A0A2D0SQ73"/>
<accession>A0A2D0SQ73</accession>
<gene>
    <name evidence="5" type="primary">rab6a</name>
</gene>
<dbReference type="InterPro" id="IPR050227">
    <property type="entry name" value="Rab"/>
</dbReference>
<name>A0A2D0SQ73_ICTPU</name>
<dbReference type="SUPFAM" id="SSF52540">
    <property type="entry name" value="P-loop containing nucleoside triphosphate hydrolases"/>
    <property type="match status" value="1"/>
</dbReference>
<comment type="similarity">
    <text evidence="1">Belongs to the small GTPase superfamily. Rab family.</text>
</comment>
<dbReference type="SMART" id="SM00176">
    <property type="entry name" value="RAN"/>
    <property type="match status" value="1"/>
</dbReference>
<dbReference type="SMART" id="SM00174">
    <property type="entry name" value="RHO"/>
    <property type="match status" value="1"/>
</dbReference>
<evidence type="ECO:0000313" key="5">
    <source>
        <dbReference type="RefSeq" id="XP_017344859.1"/>
    </source>
</evidence>
<dbReference type="CDD" id="cd01861">
    <property type="entry name" value="Rab6"/>
    <property type="match status" value="1"/>
</dbReference>
<dbReference type="SMART" id="SM00173">
    <property type="entry name" value="RAS"/>
    <property type="match status" value="1"/>
</dbReference>
<dbReference type="PANTHER" id="PTHR47977">
    <property type="entry name" value="RAS-RELATED PROTEIN RAB"/>
    <property type="match status" value="1"/>
</dbReference>
<dbReference type="GO" id="GO:0003924">
    <property type="term" value="F:GTPase activity"/>
    <property type="evidence" value="ECO:0007669"/>
    <property type="project" value="InterPro"/>
</dbReference>
<evidence type="ECO:0000256" key="2">
    <source>
        <dbReference type="ARBA" id="ARBA00022741"/>
    </source>
</evidence>
<proteinExistence type="inferred from homology"/>
<dbReference type="InterPro" id="IPR005225">
    <property type="entry name" value="Small_GTP-bd"/>
</dbReference>
<dbReference type="PRINTS" id="PR00449">
    <property type="entry name" value="RASTRNSFRMNG"/>
</dbReference>
<dbReference type="Gene3D" id="3.40.50.300">
    <property type="entry name" value="P-loop containing nucleotide triphosphate hydrolases"/>
    <property type="match status" value="1"/>
</dbReference>
<dbReference type="NCBIfam" id="TIGR00231">
    <property type="entry name" value="small_GTP"/>
    <property type="match status" value="1"/>
</dbReference>
<dbReference type="PROSITE" id="PS51421">
    <property type="entry name" value="RAS"/>
    <property type="match status" value="1"/>
</dbReference>
<dbReference type="OrthoDB" id="63533at2759"/>
<protein>
    <submittedName>
        <fullName evidence="5">Ras-related protein Rab-6A isoform X2</fullName>
    </submittedName>
</protein>
<dbReference type="Proteomes" id="UP000221080">
    <property type="component" value="Chromosome 16"/>
</dbReference>
<dbReference type="FunFam" id="3.40.50.300:FF:000139">
    <property type="entry name" value="ras-related protein Rab-6A isoform X1"/>
    <property type="match status" value="1"/>
</dbReference>
<dbReference type="RefSeq" id="XP_017344859.1">
    <property type="nucleotide sequence ID" value="XM_017489370.2"/>
</dbReference>
<dbReference type="GeneID" id="108277061"/>
<dbReference type="Pfam" id="PF00071">
    <property type="entry name" value="Ras"/>
    <property type="match status" value="1"/>
</dbReference>